<dbReference type="Proteomes" id="UP001596328">
    <property type="component" value="Unassembled WGS sequence"/>
</dbReference>
<dbReference type="SUPFAM" id="SSF143597">
    <property type="entry name" value="YojJ-like"/>
    <property type="match status" value="1"/>
</dbReference>
<keyword evidence="3" id="KW-1185">Reference proteome</keyword>
<gene>
    <name evidence="2" type="ORF">ACFQE1_02335</name>
</gene>
<reference evidence="2 3" key="1">
    <citation type="journal article" date="2019" name="Int. J. Syst. Evol. Microbiol.">
        <title>The Global Catalogue of Microorganisms (GCM) 10K type strain sequencing project: providing services to taxonomists for standard genome sequencing and annotation.</title>
        <authorList>
            <consortium name="The Broad Institute Genomics Platform"/>
            <consortium name="The Broad Institute Genome Sequencing Center for Infectious Disease"/>
            <person name="Wu L."/>
            <person name="Ma J."/>
        </authorList>
    </citation>
    <scope>NUCLEOTIDE SEQUENCE [LARGE SCALE GENOMIC DNA]</scope>
    <source>
        <strain evidence="2 3">NBRC 111368</strain>
    </source>
</reference>
<sequence>MIDVIRFCVETISIEFDGWAESHDHGPGLYFAVVCGGSVQGYADTMGDERWPVDSSEHVLADISAFYEAAKEVSRTRDGAVVVSVDGVVLSQMVRFRNLPSGPETGVDYEDWMGSRHMSALDTSTRDEVIVTITLSGENGRVSVFEDGGFTTERQSELDRRWDPG</sequence>
<proteinExistence type="predicted"/>
<dbReference type="InterPro" id="IPR036888">
    <property type="entry name" value="DNA_integrity_DisA_N_sf"/>
</dbReference>
<feature type="domain" description="DAC" evidence="1">
    <location>
        <begin position="1"/>
        <end position="156"/>
    </location>
</feature>
<dbReference type="EMBL" id="JBHSWU010000008">
    <property type="protein sequence ID" value="MFC6723249.1"/>
    <property type="molecule type" value="Genomic_DNA"/>
</dbReference>
<protein>
    <submittedName>
        <fullName evidence="2">Diadenylate cyclase</fullName>
    </submittedName>
</protein>
<evidence type="ECO:0000259" key="1">
    <source>
        <dbReference type="PROSITE" id="PS51794"/>
    </source>
</evidence>
<evidence type="ECO:0000313" key="2">
    <source>
        <dbReference type="EMBL" id="MFC6723249.1"/>
    </source>
</evidence>
<dbReference type="AlphaFoldDB" id="A0ABD5RUZ2"/>
<name>A0ABD5RUZ2_9EURY</name>
<dbReference type="InterPro" id="IPR003390">
    <property type="entry name" value="DNA_integrity_scan_DisA_N"/>
</dbReference>
<dbReference type="Pfam" id="PF02457">
    <property type="entry name" value="DAC"/>
    <property type="match status" value="1"/>
</dbReference>
<comment type="caution">
    <text evidence="2">The sequence shown here is derived from an EMBL/GenBank/DDBJ whole genome shotgun (WGS) entry which is preliminary data.</text>
</comment>
<dbReference type="PROSITE" id="PS51794">
    <property type="entry name" value="DAC"/>
    <property type="match status" value="1"/>
</dbReference>
<evidence type="ECO:0000313" key="3">
    <source>
        <dbReference type="Proteomes" id="UP001596328"/>
    </source>
</evidence>
<organism evidence="2 3">
    <name type="scientific">Halobium palmae</name>
    <dbReference type="NCBI Taxonomy" id="1776492"/>
    <lineage>
        <taxon>Archaea</taxon>
        <taxon>Methanobacteriati</taxon>
        <taxon>Methanobacteriota</taxon>
        <taxon>Stenosarchaea group</taxon>
        <taxon>Halobacteria</taxon>
        <taxon>Halobacteriales</taxon>
        <taxon>Haloferacaceae</taxon>
        <taxon>Halobium</taxon>
    </lineage>
</organism>
<accession>A0ABD5RUZ2</accession>
<dbReference type="Gene3D" id="3.40.1700.10">
    <property type="entry name" value="DNA integrity scanning protein, DisA, N-terminal domain"/>
    <property type="match status" value="1"/>
</dbReference>